<dbReference type="InterPro" id="IPR042001">
    <property type="entry name" value="Sortase_F"/>
</dbReference>
<evidence type="ECO:0000256" key="2">
    <source>
        <dbReference type="SAM" id="SignalP"/>
    </source>
</evidence>
<dbReference type="SUPFAM" id="SSF63817">
    <property type="entry name" value="Sortase"/>
    <property type="match status" value="1"/>
</dbReference>
<evidence type="ECO:0000256" key="1">
    <source>
        <dbReference type="ARBA" id="ARBA00022801"/>
    </source>
</evidence>
<feature type="signal peptide" evidence="2">
    <location>
        <begin position="1"/>
        <end position="24"/>
    </location>
</feature>
<gene>
    <name evidence="3" type="ORF">QQX09_05585</name>
</gene>
<dbReference type="Pfam" id="PF04203">
    <property type="entry name" value="Sortase"/>
    <property type="match status" value="1"/>
</dbReference>
<comment type="caution">
    <text evidence="3">The sequence shown here is derived from an EMBL/GenBank/DDBJ whole genome shotgun (WGS) entry which is preliminary data.</text>
</comment>
<dbReference type="RefSeq" id="WP_301131769.1">
    <property type="nucleotide sequence ID" value="NZ_JAUHPW010000003.1"/>
</dbReference>
<dbReference type="InterPro" id="IPR005754">
    <property type="entry name" value="Sortase"/>
</dbReference>
<evidence type="ECO:0000313" key="4">
    <source>
        <dbReference type="Proteomes" id="UP001172728"/>
    </source>
</evidence>
<sequence>MRLAALALAALMPLGLSACSPAGAQTEPTPAASVAPAVAEIPAIAAGPVAGQIPVRRADVADLAAAPRPSRLVVDRLGIDVRVRGVGLDADGSMELPSSAEVAGWFRAAGNPGGGLRGGRNAVIAAHVDDAVVGLGPFARLREARPGDRLEVVLDDGGSAVYRVERVEQTDKRDVDLDAVFASPDGALVLVTCGGRWDADVQHYEDNVLVWALPEDDSR</sequence>
<name>A0ABT8G868_9MICO</name>
<keyword evidence="4" id="KW-1185">Reference proteome</keyword>
<evidence type="ECO:0000313" key="3">
    <source>
        <dbReference type="EMBL" id="MDN4475328.1"/>
    </source>
</evidence>
<keyword evidence="2" id="KW-0732">Signal</keyword>
<dbReference type="PROSITE" id="PS51257">
    <property type="entry name" value="PROKAR_LIPOPROTEIN"/>
    <property type="match status" value="1"/>
</dbReference>
<proteinExistence type="predicted"/>
<organism evidence="3 4">
    <name type="scientific">Demequina litoralis</name>
    <dbReference type="NCBI Taxonomy" id="3051660"/>
    <lineage>
        <taxon>Bacteria</taxon>
        <taxon>Bacillati</taxon>
        <taxon>Actinomycetota</taxon>
        <taxon>Actinomycetes</taxon>
        <taxon>Micrococcales</taxon>
        <taxon>Demequinaceae</taxon>
        <taxon>Demequina</taxon>
    </lineage>
</organism>
<accession>A0ABT8G868</accession>
<dbReference type="EMBL" id="JAUHPW010000003">
    <property type="protein sequence ID" value="MDN4475328.1"/>
    <property type="molecule type" value="Genomic_DNA"/>
</dbReference>
<dbReference type="Proteomes" id="UP001172728">
    <property type="component" value="Unassembled WGS sequence"/>
</dbReference>
<dbReference type="CDD" id="cd05829">
    <property type="entry name" value="Sortase_F"/>
    <property type="match status" value="1"/>
</dbReference>
<dbReference type="Gene3D" id="2.40.260.10">
    <property type="entry name" value="Sortase"/>
    <property type="match status" value="1"/>
</dbReference>
<feature type="chain" id="PRO_5047178012" evidence="2">
    <location>
        <begin position="25"/>
        <end position="219"/>
    </location>
</feature>
<keyword evidence="1" id="KW-0378">Hydrolase</keyword>
<dbReference type="InterPro" id="IPR023365">
    <property type="entry name" value="Sortase_dom-sf"/>
</dbReference>
<protein>
    <submittedName>
        <fullName evidence="3">Class F sortase</fullName>
    </submittedName>
</protein>
<reference evidence="3" key="1">
    <citation type="submission" date="2023-06" db="EMBL/GenBank/DDBJ databases">
        <title>Sysu t00192.</title>
        <authorList>
            <person name="Gao L."/>
            <person name="Fang B.-Z."/>
            <person name="Li W.-J."/>
        </authorList>
    </citation>
    <scope>NUCLEOTIDE SEQUENCE</scope>
    <source>
        <strain evidence="3">SYSU T00192</strain>
    </source>
</reference>